<dbReference type="InterPro" id="IPR052895">
    <property type="entry name" value="HetReg/Transcr_Mod"/>
</dbReference>
<feature type="domain" description="Heterokaryon incompatibility" evidence="1">
    <location>
        <begin position="124"/>
        <end position="286"/>
    </location>
</feature>
<gene>
    <name evidence="2" type="ORF">Slin15195_G107120</name>
</gene>
<dbReference type="Pfam" id="PF06985">
    <property type="entry name" value="HET"/>
    <property type="match status" value="1"/>
</dbReference>
<dbReference type="Proteomes" id="UP001056384">
    <property type="component" value="Chromosome 9"/>
</dbReference>
<evidence type="ECO:0000313" key="3">
    <source>
        <dbReference type="Proteomes" id="UP001056384"/>
    </source>
</evidence>
<dbReference type="AlphaFoldDB" id="A0A9Q9EQC3"/>
<organism evidence="2 3">
    <name type="scientific">Septoria linicola</name>
    <dbReference type="NCBI Taxonomy" id="215465"/>
    <lineage>
        <taxon>Eukaryota</taxon>
        <taxon>Fungi</taxon>
        <taxon>Dikarya</taxon>
        <taxon>Ascomycota</taxon>
        <taxon>Pezizomycotina</taxon>
        <taxon>Dothideomycetes</taxon>
        <taxon>Dothideomycetidae</taxon>
        <taxon>Mycosphaerellales</taxon>
        <taxon>Mycosphaerellaceae</taxon>
        <taxon>Septoria</taxon>
    </lineage>
</organism>
<dbReference type="Pfam" id="PF26639">
    <property type="entry name" value="Het-6_barrel"/>
    <property type="match status" value="1"/>
</dbReference>
<sequence>MAYSYTPLAEHEIRLITLQPTIDGADDSPIVCTLEHFGLADSSGTAQSPQHRSDTGAIHRWPELEADLGYDGVFKQEGPVHRWKRMQLLIETLKNDTQRDSRKRSGCQVEQHDSAPTRYLFGDYIALSYVWGSQDKRHAITLNGASFSVGRNLYCALIQLRRTTRIRQGFKLWVDAICINQNDIRERSEQVTRMRLIYTSAWQVVSWLGEACTYSDLAMRTIRFLAAIRSGEDPARGLYFETRRILVLPIFVKYARYIRLLEQAAFKALFELMARPYWTRMWIVQEVALASTSSPVYCGGICVSWSEICDAAALIDLDRDRLGHDIMANAFPRNLRMSPREYELARDRMTMDRALSTERMWRRVVELRDLQASISRPRVVNGSLQPLLLSREAGCTDEKDRVYGIIGCLGVDVGLVPDYTLDLATVYTRFMLALLQQGDLDSLRLISRPAGSIRSVTRFHETASSTARQRQPVEHMRRATLKVGADCTHKVPSWVICWTCKQPPTMHLPGTYSAGGPLASRPNMLSNQLALSCVLIDTIASLGSFHAEELDRAYPQNSVIVRQSVYGDFKATREALWKVVLADTTPAGGTAPESSLETLRGRGLWHYVMHNVVSTNGFALRDMRKRNGHLHLCGYTLDELVHESVNGNVIPTGYNMVTAGTNTMGRMGLTPAAARVGDRIAIVLGCSVPMVVRPKADNNGYALIGECFIQGVMYGEVLQAEHEVETIVFS</sequence>
<dbReference type="EMBL" id="CP099426">
    <property type="protein sequence ID" value="USW57393.1"/>
    <property type="molecule type" value="Genomic_DNA"/>
</dbReference>
<accession>A0A9Q9EQC3</accession>
<protein>
    <submittedName>
        <fullName evidence="2">Heterokaryon incompatibility</fullName>
    </submittedName>
</protein>
<evidence type="ECO:0000259" key="1">
    <source>
        <dbReference type="Pfam" id="PF06985"/>
    </source>
</evidence>
<keyword evidence="3" id="KW-1185">Reference proteome</keyword>
<dbReference type="InterPro" id="IPR010730">
    <property type="entry name" value="HET"/>
</dbReference>
<reference evidence="2" key="1">
    <citation type="submission" date="2022-06" db="EMBL/GenBank/DDBJ databases">
        <title>Complete genome sequences of two strains of the flax pathogen Septoria linicola.</title>
        <authorList>
            <person name="Lapalu N."/>
            <person name="Simon A."/>
            <person name="Demenou B."/>
            <person name="Paumier D."/>
            <person name="Guillot M.-P."/>
            <person name="Gout L."/>
            <person name="Valade R."/>
        </authorList>
    </citation>
    <scope>NUCLEOTIDE SEQUENCE</scope>
    <source>
        <strain evidence="2">SE15195</strain>
    </source>
</reference>
<dbReference type="PANTHER" id="PTHR24148:SF77">
    <property type="entry name" value="HETEROKARYON INCOMPATIBILITY DOMAIN-CONTAINING PROTEIN"/>
    <property type="match status" value="1"/>
</dbReference>
<evidence type="ECO:0000313" key="2">
    <source>
        <dbReference type="EMBL" id="USW57393.1"/>
    </source>
</evidence>
<name>A0A9Q9EQC3_9PEZI</name>
<dbReference type="OrthoDB" id="5303367at2759"/>
<dbReference type="PANTHER" id="PTHR24148">
    <property type="entry name" value="ANKYRIN REPEAT DOMAIN-CONTAINING PROTEIN 39 HOMOLOG-RELATED"/>
    <property type="match status" value="1"/>
</dbReference>
<proteinExistence type="predicted"/>